<dbReference type="KEGG" id="pon:100443947"/>
<evidence type="ECO:0000259" key="13">
    <source>
        <dbReference type="Pfam" id="PF04598"/>
    </source>
</evidence>
<dbReference type="GO" id="GO:0070269">
    <property type="term" value="P:pyroptotic inflammatory response"/>
    <property type="evidence" value="ECO:0007669"/>
    <property type="project" value="TreeGrafter"/>
</dbReference>
<gene>
    <name evidence="17" type="primary">GSDMB</name>
    <name evidence="16" type="ORF">CR201_G0012481</name>
</gene>
<keyword evidence="6" id="KW-0963">Cytoplasm</keyword>
<dbReference type="InterPro" id="IPR040460">
    <property type="entry name" value="Gasdermin_pore"/>
</dbReference>
<reference evidence="17 18" key="1">
    <citation type="submission" date="2008-02" db="EMBL/GenBank/DDBJ databases">
        <title>A 6x draft sequence assembly of the Pongo pygmaeus abelii genome.</title>
        <authorList>
            <person name="Wilson R.K."/>
            <person name="Mardis E."/>
        </authorList>
    </citation>
    <scope>NUCLEOTIDE SEQUENCE [LARGE SCALE GENOMIC DNA]</scope>
</reference>
<evidence type="ECO:0000259" key="14">
    <source>
        <dbReference type="Pfam" id="PF17708"/>
    </source>
</evidence>
<evidence type="ECO:0000256" key="8">
    <source>
        <dbReference type="ARBA" id="ARBA00022692"/>
    </source>
</evidence>
<evidence type="ECO:0000256" key="3">
    <source>
        <dbReference type="ARBA" id="ARBA00009279"/>
    </source>
</evidence>
<evidence type="ECO:0000256" key="4">
    <source>
        <dbReference type="ARBA" id="ARBA00022452"/>
    </source>
</evidence>
<evidence type="ECO:0000256" key="7">
    <source>
        <dbReference type="ARBA" id="ARBA00022590"/>
    </source>
</evidence>
<dbReference type="RefSeq" id="XP_054402314.1">
    <property type="nucleotide sequence ID" value="XM_054546339.1"/>
</dbReference>
<dbReference type="PANTHER" id="PTHR16399:SF20">
    <property type="entry name" value="GASDERMIN-B"/>
    <property type="match status" value="1"/>
</dbReference>
<keyword evidence="9" id="KW-0472">Membrane</keyword>
<comment type="similarity">
    <text evidence="3">Belongs to the gasdermin family.</text>
</comment>
<dbReference type="PANTHER" id="PTHR16399">
    <property type="entry name" value="GASDERMIN"/>
    <property type="match status" value="1"/>
</dbReference>
<keyword evidence="10" id="KW-0564">Palmitate</keyword>
<dbReference type="InterPro" id="IPR007677">
    <property type="entry name" value="Gasdermin"/>
</dbReference>
<dbReference type="EMBL" id="NDHI03003397">
    <property type="protein sequence ID" value="PNJ66639.1"/>
    <property type="molecule type" value="Genomic_DNA"/>
</dbReference>
<keyword evidence="18" id="KW-1185">Reference proteome</keyword>
<dbReference type="GO" id="GO:0001786">
    <property type="term" value="F:phosphatidylserine binding"/>
    <property type="evidence" value="ECO:0007669"/>
    <property type="project" value="TreeGrafter"/>
</dbReference>
<dbReference type="GO" id="GO:0070273">
    <property type="term" value="F:phosphatidylinositol-4-phosphate binding"/>
    <property type="evidence" value="ECO:0007669"/>
    <property type="project" value="TreeGrafter"/>
</dbReference>
<dbReference type="Pfam" id="PF17708">
    <property type="entry name" value="Gasdermin_C"/>
    <property type="match status" value="1"/>
</dbReference>
<reference evidence="16" key="2">
    <citation type="submission" date="2017-12" db="EMBL/GenBank/DDBJ databases">
        <title>High-resolution comparative analysis of great ape genomes.</title>
        <authorList>
            <person name="Pollen A."/>
            <person name="Hastie A."/>
            <person name="Hormozdiari F."/>
            <person name="Dougherty M."/>
            <person name="Liu R."/>
            <person name="Chaisson M."/>
            <person name="Hoppe E."/>
            <person name="Hill C."/>
            <person name="Pang A."/>
            <person name="Hillier L."/>
            <person name="Baker C."/>
            <person name="Armstrong J."/>
            <person name="Shendure J."/>
            <person name="Paten B."/>
            <person name="Wilson R."/>
            <person name="Chao H."/>
            <person name="Schneider V."/>
            <person name="Ventura M."/>
            <person name="Kronenberg Z."/>
            <person name="Murali S."/>
            <person name="Gordon D."/>
            <person name="Cantsilieris S."/>
            <person name="Munson K."/>
            <person name="Nelson B."/>
            <person name="Raja A."/>
            <person name="Underwood J."/>
            <person name="Diekhans M."/>
            <person name="Fiddes I."/>
            <person name="Haussler D."/>
            <person name="Eichler E."/>
        </authorList>
    </citation>
    <scope>NUCLEOTIDE SEQUENCE [LARGE SCALE GENOMIC DNA]</scope>
    <source>
        <strain evidence="16">Susie</strain>
    </source>
</reference>
<dbReference type="GO" id="GO:0012501">
    <property type="term" value="P:programmed cell death"/>
    <property type="evidence" value="ECO:0007669"/>
    <property type="project" value="UniProtKB-KW"/>
</dbReference>
<evidence type="ECO:0000256" key="11">
    <source>
        <dbReference type="ARBA" id="ARBA00023288"/>
    </source>
</evidence>
<dbReference type="GeneTree" id="ENSGT00950000183140"/>
<dbReference type="CTD" id="55876"/>
<evidence type="ECO:0000256" key="1">
    <source>
        <dbReference type="ARBA" id="ARBA00004496"/>
    </source>
</evidence>
<dbReference type="AlphaFoldDB" id="A0A2J8WA48"/>
<dbReference type="GO" id="GO:0042742">
    <property type="term" value="P:defense response to bacterium"/>
    <property type="evidence" value="ECO:0007669"/>
    <property type="project" value="TreeGrafter"/>
</dbReference>
<keyword evidence="5" id="KW-1003">Cell membrane</keyword>
<dbReference type="OMA" id="FHCFYLV"/>
<evidence type="ECO:0000256" key="12">
    <source>
        <dbReference type="SAM" id="MobiDB-lite"/>
    </source>
</evidence>
<evidence type="ECO:0000256" key="6">
    <source>
        <dbReference type="ARBA" id="ARBA00022490"/>
    </source>
</evidence>
<dbReference type="RefSeq" id="XP_054402313.1">
    <property type="nucleotide sequence ID" value="XM_054546338.1"/>
</dbReference>
<evidence type="ECO:0000313" key="15">
    <source>
        <dbReference type="EMBL" id="PNJ66636.1"/>
    </source>
</evidence>
<dbReference type="Ensembl" id="ENSPPYT00000045875.1">
    <property type="protein sequence ID" value="ENSPPYP00000041583.1"/>
    <property type="gene ID" value="ENSPPYG00000008474.2"/>
</dbReference>
<dbReference type="GeneID" id="100443947"/>
<comment type="subcellular location">
    <subcellularLocation>
        <location evidence="2">Cell membrane</location>
        <topology evidence="2">Multi-pass membrane protein</topology>
    </subcellularLocation>
    <subcellularLocation>
        <location evidence="1">Cytoplasm</location>
    </subcellularLocation>
</comment>
<sequence length="417" mass="47553">MFSVFEEITRIVVKEMDSGGDMIAVRSLVDADRFRCFHLVGEKRTFFGCRHYTTGLTLMDILDTDGDKWFDELDSGLQGQNAEFQILDNVDSKGELIVTLLKEITISGSFQGFHHQNIKISENRISQQYLATLENRKLKRELPFSFRSINTRENLYLVTETLETVKEETLKSNRQYKFWSQISQGRLSYKHKGHREVTIPANRVLSYRVKQLVFPNKEMMNIHFRGKTKSFPEEKDGASSCLGKSLGSEDSRNMKEKLEDMESVLQDLTEEKRKDVLNSLAKCLGKEETRQDLEQRVSEVLISGELHMEDPDKTLLSSLFNAAGVLVEVRAKAILDFLDALLELSEEQQLVAEALEKGTLPLLKDQVKSIMEQNWDELLASSPHDKDYDPEARILCALYVVVSILLELAEGPTSVSS</sequence>
<keyword evidence="4" id="KW-1134">Transmembrane beta strand</keyword>
<dbReference type="GO" id="GO:0005546">
    <property type="term" value="F:phosphatidylinositol-4,5-bisphosphate binding"/>
    <property type="evidence" value="ECO:0007669"/>
    <property type="project" value="TreeGrafter"/>
</dbReference>
<evidence type="ECO:0000256" key="10">
    <source>
        <dbReference type="ARBA" id="ARBA00023139"/>
    </source>
</evidence>
<keyword evidence="7" id="KW-1210">Necrosis</keyword>
<evidence type="ECO:0000256" key="9">
    <source>
        <dbReference type="ARBA" id="ARBA00023136"/>
    </source>
</evidence>
<evidence type="ECO:0000256" key="2">
    <source>
        <dbReference type="ARBA" id="ARBA00004651"/>
    </source>
</evidence>
<reference evidence="17" key="3">
    <citation type="submission" date="2025-05" db="UniProtKB">
        <authorList>
            <consortium name="Ensembl"/>
        </authorList>
    </citation>
    <scope>IDENTIFICATION</scope>
</reference>
<dbReference type="Proteomes" id="UP000001595">
    <property type="component" value="Chromosome 17"/>
</dbReference>
<evidence type="ECO:0000313" key="18">
    <source>
        <dbReference type="Proteomes" id="UP000001595"/>
    </source>
</evidence>
<dbReference type="EMBL" id="NDHI03003397">
    <property type="protein sequence ID" value="PNJ66636.1"/>
    <property type="molecule type" value="Genomic_DNA"/>
</dbReference>
<dbReference type="InterPro" id="IPR041263">
    <property type="entry name" value="Gasdermin_PUB"/>
</dbReference>
<keyword evidence="11" id="KW-0449">Lipoprotein</keyword>
<evidence type="ECO:0000256" key="5">
    <source>
        <dbReference type="ARBA" id="ARBA00022475"/>
    </source>
</evidence>
<dbReference type="Pfam" id="PF04598">
    <property type="entry name" value="Gasdermin"/>
    <property type="match status" value="1"/>
</dbReference>
<feature type="region of interest" description="Disordered" evidence="12">
    <location>
        <begin position="229"/>
        <end position="252"/>
    </location>
</feature>
<protein>
    <submittedName>
        <fullName evidence="15">GSDMB isoform 4</fullName>
    </submittedName>
    <submittedName>
        <fullName evidence="16">GSDMB isoform 8</fullName>
    </submittedName>
    <submittedName>
        <fullName evidence="17">Gasdermin B</fullName>
    </submittedName>
</protein>
<dbReference type="GO" id="GO:0005886">
    <property type="term" value="C:plasma membrane"/>
    <property type="evidence" value="ECO:0007669"/>
    <property type="project" value="UniProtKB-SubCell"/>
</dbReference>
<accession>A0A8I5YQR5</accession>
<proteinExistence type="inferred from homology"/>
<name>A0A2J8WA48_PONAB</name>
<keyword evidence="8" id="KW-0812">Transmembrane</keyword>
<feature type="domain" description="Gasdermin pore forming" evidence="13">
    <location>
        <begin position="5"/>
        <end position="232"/>
    </location>
</feature>
<dbReference type="OrthoDB" id="9944616at2759"/>
<feature type="domain" description="Gasdermin PUB" evidence="14">
    <location>
        <begin position="252"/>
        <end position="375"/>
    </location>
</feature>
<dbReference type="GO" id="GO:0005737">
    <property type="term" value="C:cytoplasm"/>
    <property type="evidence" value="ECO:0007669"/>
    <property type="project" value="UniProtKB-SubCell"/>
</dbReference>
<evidence type="ECO:0000313" key="16">
    <source>
        <dbReference type="EMBL" id="PNJ66639.1"/>
    </source>
</evidence>
<accession>A0A2J8WA48</accession>
<organism evidence="16">
    <name type="scientific">Pongo abelii</name>
    <name type="common">Sumatran orangutan</name>
    <name type="synonym">Pongo pygmaeus abelii</name>
    <dbReference type="NCBI Taxonomy" id="9601"/>
    <lineage>
        <taxon>Eukaryota</taxon>
        <taxon>Metazoa</taxon>
        <taxon>Chordata</taxon>
        <taxon>Craniata</taxon>
        <taxon>Vertebrata</taxon>
        <taxon>Euteleostomi</taxon>
        <taxon>Mammalia</taxon>
        <taxon>Eutheria</taxon>
        <taxon>Euarchontoglires</taxon>
        <taxon>Primates</taxon>
        <taxon>Haplorrhini</taxon>
        <taxon>Catarrhini</taxon>
        <taxon>Hominidae</taxon>
        <taxon>Pongo</taxon>
    </lineage>
</organism>
<evidence type="ECO:0000313" key="17">
    <source>
        <dbReference type="Ensembl" id="ENSPPYP00000041583.1"/>
    </source>
</evidence>